<dbReference type="AlphaFoldDB" id="X1N5Y1"/>
<evidence type="ECO:0000313" key="1">
    <source>
        <dbReference type="EMBL" id="GAI22265.1"/>
    </source>
</evidence>
<protein>
    <recommendedName>
        <fullName evidence="2">DksA C4-type domain-containing protein</fullName>
    </recommendedName>
</protein>
<accession>X1N5Y1</accession>
<organism evidence="1">
    <name type="scientific">marine sediment metagenome</name>
    <dbReference type="NCBI Taxonomy" id="412755"/>
    <lineage>
        <taxon>unclassified sequences</taxon>
        <taxon>metagenomes</taxon>
        <taxon>ecological metagenomes</taxon>
    </lineage>
</organism>
<evidence type="ECO:0008006" key="2">
    <source>
        <dbReference type="Google" id="ProtNLM"/>
    </source>
</evidence>
<name>X1N5Y1_9ZZZZ</name>
<comment type="caution">
    <text evidence="1">The sequence shown here is derived from an EMBL/GenBank/DDBJ whole genome shotgun (WGS) entry which is preliminary data.</text>
</comment>
<sequence>MVEEQKTGNIKELTFMCKFCGEHKPLSEMRVLTRFFPYIVACQDCERKIG</sequence>
<proteinExistence type="predicted"/>
<reference evidence="1" key="1">
    <citation type="journal article" date="2014" name="Front. Microbiol.">
        <title>High frequency of phylogenetically diverse reductive dehalogenase-homologous genes in deep subseafloor sedimentary metagenomes.</title>
        <authorList>
            <person name="Kawai M."/>
            <person name="Futagami T."/>
            <person name="Toyoda A."/>
            <person name="Takaki Y."/>
            <person name="Nishi S."/>
            <person name="Hori S."/>
            <person name="Arai W."/>
            <person name="Tsubouchi T."/>
            <person name="Morono Y."/>
            <person name="Uchiyama I."/>
            <person name="Ito T."/>
            <person name="Fujiyama A."/>
            <person name="Inagaki F."/>
            <person name="Takami H."/>
        </authorList>
    </citation>
    <scope>NUCLEOTIDE SEQUENCE</scope>
    <source>
        <strain evidence="1">Expedition CK06-06</strain>
    </source>
</reference>
<gene>
    <name evidence="1" type="ORF">S06H3_35347</name>
</gene>
<dbReference type="EMBL" id="BARV01021319">
    <property type="protein sequence ID" value="GAI22265.1"/>
    <property type="molecule type" value="Genomic_DNA"/>
</dbReference>